<dbReference type="InterPro" id="IPR021253">
    <property type="entry name" value="ZrgA-like"/>
</dbReference>
<dbReference type="EMBL" id="JASSQD010000001">
    <property type="protein sequence ID" value="MDK9556477.1"/>
    <property type="molecule type" value="Genomic_DNA"/>
</dbReference>
<keyword evidence="1" id="KW-0732">Signal</keyword>
<protein>
    <submittedName>
        <fullName evidence="2">DUF2796 domain-containing protein</fullName>
    </submittedName>
</protein>
<evidence type="ECO:0000313" key="2">
    <source>
        <dbReference type="EMBL" id="MDK9556477.1"/>
    </source>
</evidence>
<accession>A0ABT7H958</accession>
<reference evidence="2 3" key="1">
    <citation type="submission" date="2023-05" db="EMBL/GenBank/DDBJ databases">
        <title>Marinobacter albus sp. nov., a marine bacterium isolated from sand in a coastal intertidal zone of huludao.</title>
        <authorList>
            <person name="Deng T."/>
        </authorList>
    </citation>
    <scope>NUCLEOTIDE SEQUENCE [LARGE SCALE GENOMIC DNA]</scope>
    <source>
        <strain evidence="2 3">M216</strain>
    </source>
</reference>
<sequence>MISGRCLPLLVAPLVITGVTVAADNPGSHQHGHAELQLAISGQKVDLHFQSPAQNLLGFEHRAHTPDQQETIDSVVEWLSETPLINTSSITCILESVAIESEFAGNASKPEHGQHADFEISQLLDCPGLQSAEALTTPLTERFPGLEHLDVAWTGPDGQGAVVLEGDGNRFSLRP</sequence>
<feature type="chain" id="PRO_5045841264" evidence="1">
    <location>
        <begin position="23"/>
        <end position="175"/>
    </location>
</feature>
<name>A0ABT7H958_9GAMM</name>
<comment type="caution">
    <text evidence="2">The sequence shown here is derived from an EMBL/GenBank/DDBJ whole genome shotgun (WGS) entry which is preliminary data.</text>
</comment>
<organism evidence="2 3">
    <name type="scientific">Marinobacter albus</name>
    <dbReference type="NCBI Taxonomy" id="3030833"/>
    <lineage>
        <taxon>Bacteria</taxon>
        <taxon>Pseudomonadati</taxon>
        <taxon>Pseudomonadota</taxon>
        <taxon>Gammaproteobacteria</taxon>
        <taxon>Pseudomonadales</taxon>
        <taxon>Marinobacteraceae</taxon>
        <taxon>Marinobacter</taxon>
    </lineage>
</organism>
<gene>
    <name evidence="2" type="ORF">QQF73_02480</name>
</gene>
<dbReference type="Proteomes" id="UP001223547">
    <property type="component" value="Unassembled WGS sequence"/>
</dbReference>
<evidence type="ECO:0000313" key="3">
    <source>
        <dbReference type="Proteomes" id="UP001223547"/>
    </source>
</evidence>
<feature type="signal peptide" evidence="1">
    <location>
        <begin position="1"/>
        <end position="22"/>
    </location>
</feature>
<dbReference type="Pfam" id="PF10986">
    <property type="entry name" value="ZrgA"/>
    <property type="match status" value="1"/>
</dbReference>
<keyword evidence="3" id="KW-1185">Reference proteome</keyword>
<proteinExistence type="predicted"/>
<evidence type="ECO:0000256" key="1">
    <source>
        <dbReference type="SAM" id="SignalP"/>
    </source>
</evidence>
<dbReference type="RefSeq" id="WP_285367106.1">
    <property type="nucleotide sequence ID" value="NZ_JASSQD010000001.1"/>
</dbReference>